<dbReference type="InterPro" id="IPR016187">
    <property type="entry name" value="CTDL_fold"/>
</dbReference>
<dbReference type="PANTHER" id="PTHR46746:SF9">
    <property type="entry name" value="CD209 ANTIGEN-LIKE PROTEIN C-LIKE"/>
    <property type="match status" value="1"/>
</dbReference>
<protein>
    <recommendedName>
        <fullName evidence="3">C-type lectin domain-containing protein</fullName>
    </recommendedName>
</protein>
<accession>A0A8C6UGU7</accession>
<dbReference type="AlphaFoldDB" id="A0A8C6UGU7"/>
<dbReference type="InterPro" id="IPR016186">
    <property type="entry name" value="C-type_lectin-like/link_sf"/>
</dbReference>
<organism evidence="4 5">
    <name type="scientific">Neogobius melanostomus</name>
    <name type="common">round goby</name>
    <dbReference type="NCBI Taxonomy" id="47308"/>
    <lineage>
        <taxon>Eukaryota</taxon>
        <taxon>Metazoa</taxon>
        <taxon>Chordata</taxon>
        <taxon>Craniata</taxon>
        <taxon>Vertebrata</taxon>
        <taxon>Euteleostomi</taxon>
        <taxon>Actinopterygii</taxon>
        <taxon>Neopterygii</taxon>
        <taxon>Teleostei</taxon>
        <taxon>Neoteleostei</taxon>
        <taxon>Acanthomorphata</taxon>
        <taxon>Gobiaria</taxon>
        <taxon>Gobiiformes</taxon>
        <taxon>Gobioidei</taxon>
        <taxon>Gobiidae</taxon>
        <taxon>Benthophilinae</taxon>
        <taxon>Neogobiini</taxon>
        <taxon>Neogobius</taxon>
    </lineage>
</organism>
<dbReference type="Ensembl" id="ENSNMLT00000036413.1">
    <property type="protein sequence ID" value="ENSNMLP00000032708.1"/>
    <property type="gene ID" value="ENSNMLG00000020411.1"/>
</dbReference>
<dbReference type="Proteomes" id="UP000694523">
    <property type="component" value="Unplaced"/>
</dbReference>
<name>A0A8C6UGU7_9GOBI</name>
<sequence length="135" mass="15717">MTNIFVQVLQNVLFRYQYRNQVSPKYRYQKKYDTLGFLLSLLSALRRVFLSCFHTVARERQCPANWLRFESSCYFVSSQSANFDSSRRDCDVFVSTVHLQAFLTGFAGAVWIGMTDRNAEGTWVWLDGTLVNKSE</sequence>
<reference evidence="4" key="1">
    <citation type="submission" date="2025-08" db="UniProtKB">
        <authorList>
            <consortium name="Ensembl"/>
        </authorList>
    </citation>
    <scope>IDENTIFICATION</scope>
</reference>
<dbReference type="InterPro" id="IPR001304">
    <property type="entry name" value="C-type_lectin-like"/>
</dbReference>
<proteinExistence type="predicted"/>
<dbReference type="SUPFAM" id="SSF56436">
    <property type="entry name" value="C-type lectin-like"/>
    <property type="match status" value="1"/>
</dbReference>
<dbReference type="PANTHER" id="PTHR46746">
    <property type="entry name" value="KILLER CELL LECTIN-LIKE RECEPTOR SUBFAMILY F MEMBER 2"/>
    <property type="match status" value="1"/>
</dbReference>
<evidence type="ECO:0000256" key="1">
    <source>
        <dbReference type="ARBA" id="ARBA00022734"/>
    </source>
</evidence>
<dbReference type="InterPro" id="IPR051379">
    <property type="entry name" value="C-type_Lectin_Receptor_IMM"/>
</dbReference>
<evidence type="ECO:0000313" key="4">
    <source>
        <dbReference type="Ensembl" id="ENSNMLP00000032708.1"/>
    </source>
</evidence>
<evidence type="ECO:0000259" key="3">
    <source>
        <dbReference type="PROSITE" id="PS50041"/>
    </source>
</evidence>
<dbReference type="GO" id="GO:0030246">
    <property type="term" value="F:carbohydrate binding"/>
    <property type="evidence" value="ECO:0007669"/>
    <property type="project" value="UniProtKB-KW"/>
</dbReference>
<feature type="domain" description="C-type lectin" evidence="3">
    <location>
        <begin position="69"/>
        <end position="135"/>
    </location>
</feature>
<dbReference type="Gene3D" id="3.10.100.10">
    <property type="entry name" value="Mannose-Binding Protein A, subunit A"/>
    <property type="match status" value="1"/>
</dbReference>
<keyword evidence="5" id="KW-1185">Reference proteome</keyword>
<dbReference type="PROSITE" id="PS50041">
    <property type="entry name" value="C_TYPE_LECTIN_2"/>
    <property type="match status" value="1"/>
</dbReference>
<reference evidence="4" key="2">
    <citation type="submission" date="2025-09" db="UniProtKB">
        <authorList>
            <consortium name="Ensembl"/>
        </authorList>
    </citation>
    <scope>IDENTIFICATION</scope>
</reference>
<evidence type="ECO:0000313" key="5">
    <source>
        <dbReference type="Proteomes" id="UP000694523"/>
    </source>
</evidence>
<keyword evidence="2" id="KW-1015">Disulfide bond</keyword>
<evidence type="ECO:0000256" key="2">
    <source>
        <dbReference type="ARBA" id="ARBA00023157"/>
    </source>
</evidence>
<keyword evidence="1" id="KW-0430">Lectin</keyword>